<feature type="transmembrane region" description="Helical" evidence="1">
    <location>
        <begin position="35"/>
        <end position="53"/>
    </location>
</feature>
<comment type="caution">
    <text evidence="2">The sequence shown here is derived from an EMBL/GenBank/DDBJ whole genome shotgun (WGS) entry which is preliminary data.</text>
</comment>
<keyword evidence="3" id="KW-1185">Reference proteome</keyword>
<feature type="transmembrane region" description="Helical" evidence="1">
    <location>
        <begin position="98"/>
        <end position="120"/>
    </location>
</feature>
<name>A0ABT0VIA0_9LACO</name>
<keyword evidence="1" id="KW-0472">Membrane</keyword>
<dbReference type="RefSeq" id="WP_205144286.1">
    <property type="nucleotide sequence ID" value="NZ_JAFBDN010000029.1"/>
</dbReference>
<dbReference type="EMBL" id="JAGMVS010000050">
    <property type="protein sequence ID" value="MCM2437119.1"/>
    <property type="molecule type" value="Genomic_DNA"/>
</dbReference>
<organism evidence="2 3">
    <name type="scientific">Periweissella beninensis</name>
    <dbReference type="NCBI Taxonomy" id="504936"/>
    <lineage>
        <taxon>Bacteria</taxon>
        <taxon>Bacillati</taxon>
        <taxon>Bacillota</taxon>
        <taxon>Bacilli</taxon>
        <taxon>Lactobacillales</taxon>
        <taxon>Lactobacillaceae</taxon>
        <taxon>Periweissella</taxon>
    </lineage>
</organism>
<gene>
    <name evidence="2" type="ORF">KAK10_04145</name>
</gene>
<protein>
    <submittedName>
        <fullName evidence="2">Cadmium resistance transporter</fullName>
    </submittedName>
</protein>
<evidence type="ECO:0000313" key="3">
    <source>
        <dbReference type="Proteomes" id="UP001057481"/>
    </source>
</evidence>
<evidence type="ECO:0000256" key="1">
    <source>
        <dbReference type="SAM" id="Phobius"/>
    </source>
</evidence>
<sequence length="191" mass="21465">MQDISLVTMLFIGVNLDFFVILLLLLQKYSYKDNLIGYELGMIIVFSISAFAGQIIQSFIPEWSIGLLGLIPIYMGFKGEDDDENNNDQHKSNKGVMAVLLMYLVSCGADNIAVYVPVLATMTVTSILITVLYFIILTAISLTLAYSFGQIPIIKNLFERFGEPLSRIIYILIGIFVMFDTGLFQQIMNLF</sequence>
<reference evidence="2" key="1">
    <citation type="submission" date="2021-04" db="EMBL/GenBank/DDBJ databases">
        <title>Taxonomic assessment of Weissella genus.</title>
        <authorList>
            <person name="Fanelli F."/>
            <person name="Chieffi D."/>
            <person name="Dell'Aquila A."/>
            <person name="Gyu-Sung C."/>
            <person name="Franz C.M.A.P."/>
            <person name="Fusco V."/>
        </authorList>
    </citation>
    <scope>NUCLEOTIDE SEQUENCE</scope>
    <source>
        <strain evidence="2">LMG 25373</strain>
    </source>
</reference>
<proteinExistence type="predicted"/>
<evidence type="ECO:0000313" key="2">
    <source>
        <dbReference type="EMBL" id="MCM2437119.1"/>
    </source>
</evidence>
<feature type="transmembrane region" description="Helical" evidence="1">
    <location>
        <begin position="168"/>
        <end position="188"/>
    </location>
</feature>
<dbReference type="InterPro" id="IPR004676">
    <property type="entry name" value="Cd-R_transporter"/>
</dbReference>
<feature type="transmembrane region" description="Helical" evidence="1">
    <location>
        <begin position="126"/>
        <end position="148"/>
    </location>
</feature>
<keyword evidence="1" id="KW-0812">Transmembrane</keyword>
<accession>A0ABT0VIA0</accession>
<dbReference type="Pfam" id="PF03596">
    <property type="entry name" value="Cad"/>
    <property type="match status" value="1"/>
</dbReference>
<feature type="transmembrane region" description="Helical" evidence="1">
    <location>
        <begin position="6"/>
        <end position="26"/>
    </location>
</feature>
<keyword evidence="1" id="KW-1133">Transmembrane helix</keyword>
<dbReference type="Proteomes" id="UP001057481">
    <property type="component" value="Unassembled WGS sequence"/>
</dbReference>